<evidence type="ECO:0000313" key="1">
    <source>
        <dbReference type="EMBL" id="KAK7358156.1"/>
    </source>
</evidence>
<accession>A0AAN9MPE9</accession>
<dbReference type="AlphaFoldDB" id="A0AAN9MPE9"/>
<dbReference type="EMBL" id="JAYMYQ010000001">
    <property type="protein sequence ID" value="KAK7358156.1"/>
    <property type="molecule type" value="Genomic_DNA"/>
</dbReference>
<name>A0AAN9MPE9_CANGL</name>
<evidence type="ECO:0000313" key="2">
    <source>
        <dbReference type="Proteomes" id="UP001367508"/>
    </source>
</evidence>
<comment type="caution">
    <text evidence="1">The sequence shown here is derived from an EMBL/GenBank/DDBJ whole genome shotgun (WGS) entry which is preliminary data.</text>
</comment>
<gene>
    <name evidence="1" type="ORF">VNO77_00078</name>
</gene>
<dbReference type="Proteomes" id="UP001367508">
    <property type="component" value="Unassembled WGS sequence"/>
</dbReference>
<keyword evidence="2" id="KW-1185">Reference proteome</keyword>
<sequence>MVTLELQYEGWGHFLVTAFKHRGSIWIVRAFVLEGSADRLEDTRNDFYPPGRSHFVIPLEDTQSALLFEARLIVLWGIKGWRPGHV</sequence>
<protein>
    <submittedName>
        <fullName evidence="1">Uncharacterized protein</fullName>
    </submittedName>
</protein>
<organism evidence="1 2">
    <name type="scientific">Canavalia gladiata</name>
    <name type="common">Sword bean</name>
    <name type="synonym">Dolichos gladiatus</name>
    <dbReference type="NCBI Taxonomy" id="3824"/>
    <lineage>
        <taxon>Eukaryota</taxon>
        <taxon>Viridiplantae</taxon>
        <taxon>Streptophyta</taxon>
        <taxon>Embryophyta</taxon>
        <taxon>Tracheophyta</taxon>
        <taxon>Spermatophyta</taxon>
        <taxon>Magnoliopsida</taxon>
        <taxon>eudicotyledons</taxon>
        <taxon>Gunneridae</taxon>
        <taxon>Pentapetalae</taxon>
        <taxon>rosids</taxon>
        <taxon>fabids</taxon>
        <taxon>Fabales</taxon>
        <taxon>Fabaceae</taxon>
        <taxon>Papilionoideae</taxon>
        <taxon>50 kb inversion clade</taxon>
        <taxon>NPAAA clade</taxon>
        <taxon>indigoferoid/millettioid clade</taxon>
        <taxon>Phaseoleae</taxon>
        <taxon>Canavalia</taxon>
    </lineage>
</organism>
<proteinExistence type="predicted"/>
<reference evidence="1 2" key="1">
    <citation type="submission" date="2024-01" db="EMBL/GenBank/DDBJ databases">
        <title>The genomes of 5 underutilized Papilionoideae crops provide insights into root nodulation and disease resistanc.</title>
        <authorList>
            <person name="Jiang F."/>
        </authorList>
    </citation>
    <scope>NUCLEOTIDE SEQUENCE [LARGE SCALE GENOMIC DNA]</scope>
    <source>
        <strain evidence="1">LVBAO_FW01</strain>
        <tissue evidence="1">Leaves</tissue>
    </source>
</reference>